<dbReference type="CDD" id="cd07103">
    <property type="entry name" value="ALDH_F5_SSADH_GabD"/>
    <property type="match status" value="1"/>
</dbReference>
<organism evidence="4">
    <name type="scientific">bioreactor metagenome</name>
    <dbReference type="NCBI Taxonomy" id="1076179"/>
    <lineage>
        <taxon>unclassified sequences</taxon>
        <taxon>metagenomes</taxon>
        <taxon>ecological metagenomes</taxon>
    </lineage>
</organism>
<dbReference type="InterPro" id="IPR016163">
    <property type="entry name" value="Ald_DH_C"/>
</dbReference>
<dbReference type="EC" id="1.2.1.16" evidence="4"/>
<dbReference type="GO" id="GO:0009450">
    <property type="term" value="P:gamma-aminobutyric acid catabolic process"/>
    <property type="evidence" value="ECO:0007669"/>
    <property type="project" value="TreeGrafter"/>
</dbReference>
<gene>
    <name evidence="4" type="primary">sad_2</name>
    <name evidence="4" type="ORF">SDC9_110828</name>
</gene>
<protein>
    <submittedName>
        <fullName evidence="4">Succinate-semialdehyde dehydrogenase</fullName>
        <ecNumber evidence="4">1.2.1.16</ecNumber>
    </submittedName>
</protein>
<sequence>MSDRIAQLEQQVLEALPKGLFIGGEWIETSSTIPVENPAKGAPFAEIADATPEQAVLALDAACDAAASWAATKPRERAELLRRVFDLINERKDIFAALMTMEMGKTFNEALGEVAYGNEYVRWFSEQTCRIAGYNSIAPASGKRILTEKVPVGPVLAITPWNFPLAMATRKIAPALAAGCTVVVKPAKLTPLTTLLFGKILQEAGLPAGVVNIITTNRSGATTGPLISDPRMRKITFTGSTEVGVGLLRQAAGRVLRTSMELGGNAPVVVLADADLDVAVQGAMDAKMRNLGEACTAGNRFIVHESIADEFTKRFTERMAAQTVGYGLDPATNVGPLIDNDQRSKVLELIQDAVDKGGKITTGGNRLDRPGYFMQPTVVSDIQPGARVLTEEIFGPFAPIITFSTEQEAIDIANGTDFGLAAYVFSNDLRTAMRVGDGIETGMVGINTGVVSDAAAPFGGVKMSGLGREGSELGIEEYLETKYYALPL</sequence>
<dbReference type="FunFam" id="3.40.605.10:FF:000007">
    <property type="entry name" value="NAD/NADP-dependent betaine aldehyde dehydrogenase"/>
    <property type="match status" value="1"/>
</dbReference>
<feature type="domain" description="Aldehyde dehydrogenase" evidence="3">
    <location>
        <begin position="26"/>
        <end position="483"/>
    </location>
</feature>
<accession>A0A645BL35</accession>
<dbReference type="InterPro" id="IPR015590">
    <property type="entry name" value="Aldehyde_DH_dom"/>
</dbReference>
<name>A0A645BL35_9ZZZZ</name>
<dbReference type="InterPro" id="IPR029510">
    <property type="entry name" value="Ald_DH_CS_GLU"/>
</dbReference>
<comment type="caution">
    <text evidence="4">The sequence shown here is derived from an EMBL/GenBank/DDBJ whole genome shotgun (WGS) entry which is preliminary data.</text>
</comment>
<dbReference type="EMBL" id="VSSQ01019690">
    <property type="protein sequence ID" value="MPM63943.1"/>
    <property type="molecule type" value="Genomic_DNA"/>
</dbReference>
<dbReference type="Pfam" id="PF00171">
    <property type="entry name" value="Aldedh"/>
    <property type="match status" value="1"/>
</dbReference>
<dbReference type="AlphaFoldDB" id="A0A645BL35"/>
<dbReference type="InterPro" id="IPR016162">
    <property type="entry name" value="Ald_DH_N"/>
</dbReference>
<comment type="similarity">
    <text evidence="1">Belongs to the aldehyde dehydrogenase family.</text>
</comment>
<dbReference type="PANTHER" id="PTHR43353">
    <property type="entry name" value="SUCCINATE-SEMIALDEHYDE DEHYDROGENASE, MITOCHONDRIAL"/>
    <property type="match status" value="1"/>
</dbReference>
<evidence type="ECO:0000313" key="4">
    <source>
        <dbReference type="EMBL" id="MPM63943.1"/>
    </source>
</evidence>
<dbReference type="InterPro" id="IPR016161">
    <property type="entry name" value="Ald_DH/histidinol_DH"/>
</dbReference>
<dbReference type="FunFam" id="3.40.605.10:FF:000026">
    <property type="entry name" value="Aldehyde dehydrogenase, putative"/>
    <property type="match status" value="1"/>
</dbReference>
<dbReference type="Gene3D" id="3.40.309.10">
    <property type="entry name" value="Aldehyde Dehydrogenase, Chain A, domain 2"/>
    <property type="match status" value="1"/>
</dbReference>
<reference evidence="4" key="1">
    <citation type="submission" date="2019-08" db="EMBL/GenBank/DDBJ databases">
        <authorList>
            <person name="Kucharzyk K."/>
            <person name="Murdoch R.W."/>
            <person name="Higgins S."/>
            <person name="Loffler F."/>
        </authorList>
    </citation>
    <scope>NUCLEOTIDE SEQUENCE</scope>
</reference>
<proteinExistence type="inferred from homology"/>
<evidence type="ECO:0000259" key="3">
    <source>
        <dbReference type="Pfam" id="PF00171"/>
    </source>
</evidence>
<keyword evidence="2 4" id="KW-0560">Oxidoreductase</keyword>
<dbReference type="InterPro" id="IPR050740">
    <property type="entry name" value="Aldehyde_DH_Superfamily"/>
</dbReference>
<dbReference type="PROSITE" id="PS00687">
    <property type="entry name" value="ALDEHYDE_DEHYDR_GLU"/>
    <property type="match status" value="1"/>
</dbReference>
<dbReference type="PANTHER" id="PTHR43353:SF5">
    <property type="entry name" value="SUCCINATE-SEMIALDEHYDE DEHYDROGENASE, MITOCHONDRIAL"/>
    <property type="match status" value="1"/>
</dbReference>
<dbReference type="GO" id="GO:0004777">
    <property type="term" value="F:succinate-semialdehyde dehydrogenase (NAD+) activity"/>
    <property type="evidence" value="ECO:0007669"/>
    <property type="project" value="TreeGrafter"/>
</dbReference>
<evidence type="ECO:0000256" key="1">
    <source>
        <dbReference type="ARBA" id="ARBA00009986"/>
    </source>
</evidence>
<dbReference type="FunFam" id="3.40.309.10:FF:000004">
    <property type="entry name" value="Succinate-semialdehyde dehydrogenase I"/>
    <property type="match status" value="1"/>
</dbReference>
<dbReference type="Gene3D" id="3.40.605.10">
    <property type="entry name" value="Aldehyde Dehydrogenase, Chain A, domain 1"/>
    <property type="match status" value="1"/>
</dbReference>
<evidence type="ECO:0000256" key="2">
    <source>
        <dbReference type="ARBA" id="ARBA00023002"/>
    </source>
</evidence>
<dbReference type="SUPFAM" id="SSF53720">
    <property type="entry name" value="ALDH-like"/>
    <property type="match status" value="1"/>
</dbReference>